<name>A0A9P9E4N2_9HYPO</name>
<organism evidence="2 3">
    <name type="scientific">Dactylonectria macrodidyma</name>
    <dbReference type="NCBI Taxonomy" id="307937"/>
    <lineage>
        <taxon>Eukaryota</taxon>
        <taxon>Fungi</taxon>
        <taxon>Dikarya</taxon>
        <taxon>Ascomycota</taxon>
        <taxon>Pezizomycotina</taxon>
        <taxon>Sordariomycetes</taxon>
        <taxon>Hypocreomycetidae</taxon>
        <taxon>Hypocreales</taxon>
        <taxon>Nectriaceae</taxon>
        <taxon>Dactylonectria</taxon>
    </lineage>
</organism>
<sequence>MSLRNYIRILTLHPCHGDIDAPIRCELQPVALGDGPQYEALSYVWGQPSSLIYAKISGRMVGITPGLHAALRNLRLSDAPRFLWIDQRCINQWDNKEKAPLGEIDGGTSRFDIETGIGILDDMAATMGRKDDPSAPVPAIVSKSELDRFLKALQPVKERPWWRRVWTVQEAVLPPSLTIVWGPYSIPWQKLEMIREGRHGANSTLLMERLRNDAHAEHVFNRLYDDIAWLGMAKIGDDTPVTFVQRWRFRQATDSRDKIYALVVLASKGSLASMEHCDYDKTAKEIFYDRTYDLILSDGTLLPLIMDLRLEKDKASPGCLDGQSMWLTARLHVKWGASGSAELYPGGQTLHEAFGRLMLGDLIHYNYQEVRRKVDADDFAAFYDYLDSGKQNETYRTIKGMTLNQRFYNENGVNGPLGTWIQSQGKKYGSFDGANFPFTVRPREEGNYNDYSFGGRCFVQGIMYGEVLRYRYEPRTVTLF</sequence>
<dbReference type="EMBL" id="JAGMUV010000017">
    <property type="protein sequence ID" value="KAH7130993.1"/>
    <property type="molecule type" value="Genomic_DNA"/>
</dbReference>
<dbReference type="InterPro" id="IPR010730">
    <property type="entry name" value="HET"/>
</dbReference>
<feature type="domain" description="Heterokaryon incompatibility" evidence="1">
    <location>
        <begin position="38"/>
        <end position="99"/>
    </location>
</feature>
<accession>A0A9P9E4N2</accession>
<dbReference type="OrthoDB" id="3557394at2759"/>
<comment type="caution">
    <text evidence="2">The sequence shown here is derived from an EMBL/GenBank/DDBJ whole genome shotgun (WGS) entry which is preliminary data.</text>
</comment>
<protein>
    <recommendedName>
        <fullName evidence="1">Heterokaryon incompatibility domain-containing protein</fullName>
    </recommendedName>
</protein>
<dbReference type="PANTHER" id="PTHR24148">
    <property type="entry name" value="ANKYRIN REPEAT DOMAIN-CONTAINING PROTEIN 39 HOMOLOG-RELATED"/>
    <property type="match status" value="1"/>
</dbReference>
<dbReference type="Pfam" id="PF06985">
    <property type="entry name" value="HET"/>
    <property type="match status" value="1"/>
</dbReference>
<keyword evidence="3" id="KW-1185">Reference proteome</keyword>
<dbReference type="Proteomes" id="UP000738349">
    <property type="component" value="Unassembled WGS sequence"/>
</dbReference>
<proteinExistence type="predicted"/>
<gene>
    <name evidence="2" type="ORF">EDB81DRAFT_763655</name>
</gene>
<dbReference type="PANTHER" id="PTHR24148:SF64">
    <property type="entry name" value="HETEROKARYON INCOMPATIBILITY DOMAIN-CONTAINING PROTEIN"/>
    <property type="match status" value="1"/>
</dbReference>
<evidence type="ECO:0000313" key="3">
    <source>
        <dbReference type="Proteomes" id="UP000738349"/>
    </source>
</evidence>
<evidence type="ECO:0000259" key="1">
    <source>
        <dbReference type="Pfam" id="PF06985"/>
    </source>
</evidence>
<dbReference type="AlphaFoldDB" id="A0A9P9E4N2"/>
<evidence type="ECO:0000313" key="2">
    <source>
        <dbReference type="EMBL" id="KAH7130993.1"/>
    </source>
</evidence>
<dbReference type="InterPro" id="IPR052895">
    <property type="entry name" value="HetReg/Transcr_Mod"/>
</dbReference>
<reference evidence="2" key="1">
    <citation type="journal article" date="2021" name="Nat. Commun.">
        <title>Genetic determinants of endophytism in the Arabidopsis root mycobiome.</title>
        <authorList>
            <person name="Mesny F."/>
            <person name="Miyauchi S."/>
            <person name="Thiergart T."/>
            <person name="Pickel B."/>
            <person name="Atanasova L."/>
            <person name="Karlsson M."/>
            <person name="Huettel B."/>
            <person name="Barry K.W."/>
            <person name="Haridas S."/>
            <person name="Chen C."/>
            <person name="Bauer D."/>
            <person name="Andreopoulos W."/>
            <person name="Pangilinan J."/>
            <person name="LaButti K."/>
            <person name="Riley R."/>
            <person name="Lipzen A."/>
            <person name="Clum A."/>
            <person name="Drula E."/>
            <person name="Henrissat B."/>
            <person name="Kohler A."/>
            <person name="Grigoriev I.V."/>
            <person name="Martin F.M."/>
            <person name="Hacquard S."/>
        </authorList>
    </citation>
    <scope>NUCLEOTIDE SEQUENCE</scope>
    <source>
        <strain evidence="2">MPI-CAGE-AT-0147</strain>
    </source>
</reference>